<evidence type="ECO:0000313" key="3">
    <source>
        <dbReference type="EMBL" id="UXH76568.1"/>
    </source>
</evidence>
<keyword evidence="4" id="KW-1185">Reference proteome</keyword>
<evidence type="ECO:0000313" key="4">
    <source>
        <dbReference type="Proteomes" id="UP001064933"/>
    </source>
</evidence>
<dbReference type="RefSeq" id="WP_261756300.1">
    <property type="nucleotide sequence ID" value="NZ_CP104562.2"/>
</dbReference>
<dbReference type="PANTHER" id="PTHR21248:SF22">
    <property type="entry name" value="PHOSPHOLIPASE D"/>
    <property type="match status" value="1"/>
</dbReference>
<accession>A0ABY6AUG5</accession>
<name>A0ABY6AUG5_9BURK</name>
<evidence type="ECO:0000259" key="2">
    <source>
        <dbReference type="PROSITE" id="PS50035"/>
    </source>
</evidence>
<feature type="signal peptide" evidence="1">
    <location>
        <begin position="1"/>
        <end position="30"/>
    </location>
</feature>
<dbReference type="PROSITE" id="PS51318">
    <property type="entry name" value="TAT"/>
    <property type="match status" value="1"/>
</dbReference>
<evidence type="ECO:0000256" key="1">
    <source>
        <dbReference type="SAM" id="SignalP"/>
    </source>
</evidence>
<proteinExistence type="predicted"/>
<keyword evidence="1" id="KW-0732">Signal</keyword>
<dbReference type="PANTHER" id="PTHR21248">
    <property type="entry name" value="CARDIOLIPIN SYNTHASE"/>
    <property type="match status" value="1"/>
</dbReference>
<dbReference type="EMBL" id="CP104562">
    <property type="protein sequence ID" value="UXH76568.1"/>
    <property type="molecule type" value="Genomic_DNA"/>
</dbReference>
<gene>
    <name evidence="3" type="ORF">N4261_16125</name>
</gene>
<dbReference type="Proteomes" id="UP001064933">
    <property type="component" value="Chromosome"/>
</dbReference>
<sequence length="675" mass="72612">MSAIRPAKPSRRQVLSGLAAAALAPNAALAQSVPAPIIDRVGGGPPPQVRNCGDLYKMLSSIDPKGQAVGKSYALTQGNRLTPNFWASAPFGAWSNYPHHPTVSPFSQALKDAVQLGIVAGQTSKRCFIDLFNLQQGTAGLFDDPALNPTPLRQLADFINALPAAATPTLRYVTGFPDTTAFAPDPLVRSLFAPGLIRHPKATVYMAAYQPNVVRSEFHPGDFSKLLEALLDFGFKAVSEADASLYGASMQAVAGLRGTIKLLFEMMLSQAHFPAVTWNHSKIFAMNGAALVTGGINYWADYYASRPRTTVLDLSLQMDGDAAVSAHRFADESWTYFNGLPSWDTGSWAKSAVIANGLSSFKDTRQTPLFGQYDSFQAYSDNQMRHLADYGPFASGASILAVGKTGQWPDNTGLPSQYVDAMRDLLIAMVEAIGQSRQGNAGLGLAAYLAHRLDEVTQPDFAAMLAAQSVNPAHWASRTARVVASASATQVLRLSQQSLVDAYAAGSAAFRALVKVFNTMCGTDWDGWVWPWDLLNGTAVGCSRMLQAKGAAQIQLIMSYGDSGWSDSGTPITYKARLAASLRMLAATGTIAPIADIPGLVERSVDYRRVSPGITNDGNHAKAVIVDNSLAYIGSDNAYPNYNLQFGTWLDDANAVRRLVDNYWQPLWDKHTVKG</sequence>
<feature type="chain" id="PRO_5046093710" description="PLD phosphodiesterase domain-containing protein" evidence="1">
    <location>
        <begin position="31"/>
        <end position="675"/>
    </location>
</feature>
<feature type="domain" description="PLD phosphodiesterase" evidence="2">
    <location>
        <begin position="615"/>
        <end position="642"/>
    </location>
</feature>
<dbReference type="Gene3D" id="3.30.870.10">
    <property type="entry name" value="Endonuclease Chain A"/>
    <property type="match status" value="2"/>
</dbReference>
<dbReference type="SUPFAM" id="SSF56024">
    <property type="entry name" value="Phospholipase D/nuclease"/>
    <property type="match status" value="2"/>
</dbReference>
<organism evidence="3 4">
    <name type="scientific">Roseateles amylovorans</name>
    <dbReference type="NCBI Taxonomy" id="2978473"/>
    <lineage>
        <taxon>Bacteria</taxon>
        <taxon>Pseudomonadati</taxon>
        <taxon>Pseudomonadota</taxon>
        <taxon>Betaproteobacteria</taxon>
        <taxon>Burkholderiales</taxon>
        <taxon>Sphaerotilaceae</taxon>
        <taxon>Roseateles</taxon>
    </lineage>
</organism>
<protein>
    <recommendedName>
        <fullName evidence="2">PLD phosphodiesterase domain-containing protein</fullName>
    </recommendedName>
</protein>
<dbReference type="SMART" id="SM00155">
    <property type="entry name" value="PLDc"/>
    <property type="match status" value="2"/>
</dbReference>
<dbReference type="PROSITE" id="PS50035">
    <property type="entry name" value="PLD"/>
    <property type="match status" value="1"/>
</dbReference>
<dbReference type="InterPro" id="IPR006311">
    <property type="entry name" value="TAT_signal"/>
</dbReference>
<dbReference type="InterPro" id="IPR001736">
    <property type="entry name" value="PLipase_D/transphosphatidylase"/>
</dbReference>
<reference evidence="3" key="1">
    <citation type="submission" date="2022-10" db="EMBL/GenBank/DDBJ databases">
        <title>Characterization and whole genome sequencing of a new Roseateles species, isolated from fresh water.</title>
        <authorList>
            <person name="Guliayeva D.Y."/>
            <person name="Akhremchuk A.E."/>
            <person name="Sikolenko M.A."/>
            <person name="Valentovich L.N."/>
            <person name="Sidarenka A.V."/>
        </authorList>
    </citation>
    <scope>NUCLEOTIDE SEQUENCE</scope>
    <source>
        <strain evidence="3">BIM B-1768</strain>
    </source>
</reference>